<accession>A0A1E7FL41</accession>
<dbReference type="AlphaFoldDB" id="A0A1E7FL41"/>
<evidence type="ECO:0000313" key="4">
    <source>
        <dbReference type="EMBL" id="OEU18866.1"/>
    </source>
</evidence>
<dbReference type="OrthoDB" id="1394818at2759"/>
<dbReference type="KEGG" id="fcy:FRACYDRAFT_148483"/>
<sequence length="392" mass="43992">VPPVKFEASTVDQDILAVLKISLMNTYDRHNLDKTLLNESPGEDSPQRQAMIFLARDKGVNSMEHTEKLQRFFLACLFYSTNMVPSVHVEDPGAWKVADNWMSNAHSCDWMGVECNEDKVITAIFLERNRLSGKIPVDISIIANNIESLDFTDNIMHMRDGDFDAFTPLKNLKTLLMDDNYLFHDQGLPPQFKSLTSLEKLRLSYNIFEGDLDGGGGDDTVLGAMTKLTHLEMESNYFTGPFPTAITTMDKLTYCYLRRNNMAFNLDFLKVGQFNNMFAMWLDGNDVTGTLPSEMGLMTGLASFSLANATLTGKIPDELGNLNELRRLWLFNNELTGTIPVALNKLELLEVVELHGNKLNGDMPQGVCSAVDKSEYEYKSLTSDCKKAVTCQ</sequence>
<feature type="non-terminal residue" evidence="4">
    <location>
        <position position="1"/>
    </location>
</feature>
<gene>
    <name evidence="4" type="ORF">FRACYDRAFT_148483</name>
</gene>
<keyword evidence="2" id="KW-0433">Leucine-rich repeat</keyword>
<evidence type="ECO:0000256" key="1">
    <source>
        <dbReference type="ARBA" id="ARBA00004196"/>
    </source>
</evidence>
<proteinExistence type="predicted"/>
<dbReference type="FunFam" id="3.80.10.10:FF:000041">
    <property type="entry name" value="LRR receptor-like serine/threonine-protein kinase ERECTA"/>
    <property type="match status" value="1"/>
</dbReference>
<feature type="non-terminal residue" evidence="4">
    <location>
        <position position="392"/>
    </location>
</feature>
<keyword evidence="5" id="KW-1185">Reference proteome</keyword>
<dbReference type="InParanoid" id="A0A1E7FL41"/>
<name>A0A1E7FL41_9STRA</name>
<dbReference type="PANTHER" id="PTHR48059:SF30">
    <property type="entry name" value="OS06G0587000 PROTEIN"/>
    <property type="match status" value="1"/>
</dbReference>
<dbReference type="PANTHER" id="PTHR48059">
    <property type="entry name" value="POLYGALACTURONASE INHIBITOR 1"/>
    <property type="match status" value="1"/>
</dbReference>
<evidence type="ECO:0000256" key="2">
    <source>
        <dbReference type="ARBA" id="ARBA00022614"/>
    </source>
</evidence>
<dbReference type="Gene3D" id="3.80.10.10">
    <property type="entry name" value="Ribonuclease Inhibitor"/>
    <property type="match status" value="1"/>
</dbReference>
<organism evidence="4 5">
    <name type="scientific">Fragilariopsis cylindrus CCMP1102</name>
    <dbReference type="NCBI Taxonomy" id="635003"/>
    <lineage>
        <taxon>Eukaryota</taxon>
        <taxon>Sar</taxon>
        <taxon>Stramenopiles</taxon>
        <taxon>Ochrophyta</taxon>
        <taxon>Bacillariophyta</taxon>
        <taxon>Bacillariophyceae</taxon>
        <taxon>Bacillariophycidae</taxon>
        <taxon>Bacillariales</taxon>
        <taxon>Bacillariaceae</taxon>
        <taxon>Fragilariopsis</taxon>
    </lineage>
</organism>
<dbReference type="InterPro" id="IPR051848">
    <property type="entry name" value="PGIP"/>
</dbReference>
<evidence type="ECO:0000256" key="3">
    <source>
        <dbReference type="ARBA" id="ARBA00022737"/>
    </source>
</evidence>
<dbReference type="Pfam" id="PF00560">
    <property type="entry name" value="LRR_1"/>
    <property type="match status" value="1"/>
</dbReference>
<dbReference type="EMBL" id="KV784356">
    <property type="protein sequence ID" value="OEU18866.1"/>
    <property type="molecule type" value="Genomic_DNA"/>
</dbReference>
<dbReference type="InterPro" id="IPR001611">
    <property type="entry name" value="Leu-rich_rpt"/>
</dbReference>
<evidence type="ECO:0000313" key="5">
    <source>
        <dbReference type="Proteomes" id="UP000095751"/>
    </source>
</evidence>
<reference evidence="4 5" key="1">
    <citation type="submission" date="2016-09" db="EMBL/GenBank/DDBJ databases">
        <title>Extensive genetic diversity and differential bi-allelic expression allows diatom success in the polar Southern Ocean.</title>
        <authorList>
            <consortium name="DOE Joint Genome Institute"/>
            <person name="Mock T."/>
            <person name="Otillar R.P."/>
            <person name="Strauss J."/>
            <person name="Dupont C."/>
            <person name="Frickenhaus S."/>
            <person name="Maumus F."/>
            <person name="Mcmullan M."/>
            <person name="Sanges R."/>
            <person name="Schmutz J."/>
            <person name="Toseland A."/>
            <person name="Valas R."/>
            <person name="Veluchamy A."/>
            <person name="Ward B.J."/>
            <person name="Allen A."/>
            <person name="Barry K."/>
            <person name="Falciatore A."/>
            <person name="Ferrante M."/>
            <person name="Fortunato A.E."/>
            <person name="Gloeckner G."/>
            <person name="Gruber A."/>
            <person name="Hipkin R."/>
            <person name="Janech M."/>
            <person name="Kroth P."/>
            <person name="Leese F."/>
            <person name="Lindquist E."/>
            <person name="Lyon B.R."/>
            <person name="Martin J."/>
            <person name="Mayer C."/>
            <person name="Parker M."/>
            <person name="Quesneville H."/>
            <person name="Raymond J."/>
            <person name="Uhlig C."/>
            <person name="Valentin K.U."/>
            <person name="Worden A.Z."/>
            <person name="Armbrust E.V."/>
            <person name="Bowler C."/>
            <person name="Green B."/>
            <person name="Moulton V."/>
            <person name="Van Oosterhout C."/>
            <person name="Grigoriev I."/>
        </authorList>
    </citation>
    <scope>NUCLEOTIDE SEQUENCE [LARGE SCALE GENOMIC DNA]</scope>
    <source>
        <strain evidence="4 5">CCMP1102</strain>
    </source>
</reference>
<dbReference type="Proteomes" id="UP000095751">
    <property type="component" value="Unassembled WGS sequence"/>
</dbReference>
<keyword evidence="3" id="KW-0677">Repeat</keyword>
<protein>
    <submittedName>
        <fullName evidence="4">L domain-like protein</fullName>
    </submittedName>
</protein>
<dbReference type="SUPFAM" id="SSF52058">
    <property type="entry name" value="L domain-like"/>
    <property type="match status" value="1"/>
</dbReference>
<comment type="subcellular location">
    <subcellularLocation>
        <location evidence="1">Cell envelope</location>
    </subcellularLocation>
</comment>
<dbReference type="InterPro" id="IPR032675">
    <property type="entry name" value="LRR_dom_sf"/>
</dbReference>